<dbReference type="SUPFAM" id="SSF51905">
    <property type="entry name" value="FAD/NAD(P)-binding domain"/>
    <property type="match status" value="1"/>
</dbReference>
<keyword evidence="5" id="KW-0503">Monooxygenase</keyword>
<keyword evidence="8" id="KW-1185">Reference proteome</keyword>
<sequence length="453" mass="50616">MKIIIVGAGVSGLSTYLQLRKVLPAFESHTILVYESQKPREPVPSGTSNPSLSKLADLTDSTTVVGNSIGLAPNSVRLLKYIDPRLYEIFKARGYVSQTYTFKTARGHTLAVTSTGDKRSPEEYTISCPRYGLWKCLHEVVGEDKIKYRKVVDVDLSGAKPVVKFADGGEEDADLVVGADGVRSVVKKAIFGEENERKYAPRYEGFCGVGAFVDVEIPEAITKQKSMVFTFGPTGSFGYCCAAPLPQRKLGWWSNWGTPNVPDRNVVDTEEIRKQLQERHGTWKDPVIQNIIEKMTTDRVYPIWTTPNLPHWGETGAVLLGDAAHTLQATSGQGAGQALEDSVTFSLLLSHYVTKAETSGSDFTVEEGIKLSAKGLYEIRNPRFATIRARARNLYVTNKRVNNIIVEYMFYCFIYLWTNFPIIGKLVVGNVFKEFDEWNAEEQVKEYLENKDH</sequence>
<evidence type="ECO:0000256" key="4">
    <source>
        <dbReference type="ARBA" id="ARBA00023002"/>
    </source>
</evidence>
<evidence type="ECO:0000313" key="7">
    <source>
        <dbReference type="EMBL" id="KAL2045914.1"/>
    </source>
</evidence>
<evidence type="ECO:0000259" key="6">
    <source>
        <dbReference type="Pfam" id="PF01494"/>
    </source>
</evidence>
<dbReference type="EMBL" id="JBHFEH010000130">
    <property type="protein sequence ID" value="KAL2045914.1"/>
    <property type="molecule type" value="Genomic_DNA"/>
</dbReference>
<evidence type="ECO:0000256" key="3">
    <source>
        <dbReference type="ARBA" id="ARBA00022827"/>
    </source>
</evidence>
<comment type="similarity">
    <text evidence="1">Belongs to the paxM FAD-dependent monooxygenase family.</text>
</comment>
<evidence type="ECO:0000256" key="2">
    <source>
        <dbReference type="ARBA" id="ARBA00022630"/>
    </source>
</evidence>
<keyword evidence="3" id="KW-0274">FAD</keyword>
<evidence type="ECO:0000256" key="5">
    <source>
        <dbReference type="ARBA" id="ARBA00023033"/>
    </source>
</evidence>
<evidence type="ECO:0000256" key="1">
    <source>
        <dbReference type="ARBA" id="ARBA00007992"/>
    </source>
</evidence>
<comment type="caution">
    <text evidence="7">The sequence shown here is derived from an EMBL/GenBank/DDBJ whole genome shotgun (WGS) entry which is preliminary data.</text>
</comment>
<name>A0ABR4AJF9_9LECA</name>
<proteinExistence type="inferred from homology"/>
<dbReference type="InterPro" id="IPR002938">
    <property type="entry name" value="FAD-bd"/>
</dbReference>
<dbReference type="InterPro" id="IPR050493">
    <property type="entry name" value="FAD-dep_Monooxygenase_BioMet"/>
</dbReference>
<dbReference type="PANTHER" id="PTHR13789:SF309">
    <property type="entry name" value="PUTATIVE (AFU_ORTHOLOGUE AFUA_6G14510)-RELATED"/>
    <property type="match status" value="1"/>
</dbReference>
<dbReference type="PANTHER" id="PTHR13789">
    <property type="entry name" value="MONOOXYGENASE"/>
    <property type="match status" value="1"/>
</dbReference>
<keyword evidence="2" id="KW-0285">Flavoprotein</keyword>
<dbReference type="InterPro" id="IPR036188">
    <property type="entry name" value="FAD/NAD-bd_sf"/>
</dbReference>
<reference evidence="7 8" key="1">
    <citation type="submission" date="2024-09" db="EMBL/GenBank/DDBJ databases">
        <title>Rethinking Asexuality: The Enigmatic Case of Functional Sexual Genes in Lepraria (Stereocaulaceae).</title>
        <authorList>
            <person name="Doellman M."/>
            <person name="Sun Y."/>
            <person name="Barcenas-Pena A."/>
            <person name="Lumbsch H.T."/>
            <person name="Grewe F."/>
        </authorList>
    </citation>
    <scope>NUCLEOTIDE SEQUENCE [LARGE SCALE GENOMIC DNA]</scope>
    <source>
        <strain evidence="7 8">Grewe 0041</strain>
    </source>
</reference>
<evidence type="ECO:0000313" key="8">
    <source>
        <dbReference type="Proteomes" id="UP001590951"/>
    </source>
</evidence>
<gene>
    <name evidence="7" type="ORF">ABVK25_011935</name>
</gene>
<dbReference type="PRINTS" id="PR00420">
    <property type="entry name" value="RNGMNOXGNASE"/>
</dbReference>
<organism evidence="7 8">
    <name type="scientific">Lepraria finkii</name>
    <dbReference type="NCBI Taxonomy" id="1340010"/>
    <lineage>
        <taxon>Eukaryota</taxon>
        <taxon>Fungi</taxon>
        <taxon>Dikarya</taxon>
        <taxon>Ascomycota</taxon>
        <taxon>Pezizomycotina</taxon>
        <taxon>Lecanoromycetes</taxon>
        <taxon>OSLEUM clade</taxon>
        <taxon>Lecanoromycetidae</taxon>
        <taxon>Lecanorales</taxon>
        <taxon>Lecanorineae</taxon>
        <taxon>Stereocaulaceae</taxon>
        <taxon>Lepraria</taxon>
    </lineage>
</organism>
<dbReference type="Proteomes" id="UP001590951">
    <property type="component" value="Unassembled WGS sequence"/>
</dbReference>
<protein>
    <recommendedName>
        <fullName evidence="6">FAD-binding domain-containing protein</fullName>
    </recommendedName>
</protein>
<dbReference type="Gene3D" id="3.50.50.60">
    <property type="entry name" value="FAD/NAD(P)-binding domain"/>
    <property type="match status" value="1"/>
</dbReference>
<feature type="domain" description="FAD-binding" evidence="6">
    <location>
        <begin position="153"/>
        <end position="359"/>
    </location>
</feature>
<dbReference type="Pfam" id="PF01494">
    <property type="entry name" value="FAD_binding_3"/>
    <property type="match status" value="1"/>
</dbReference>
<keyword evidence="4" id="KW-0560">Oxidoreductase</keyword>
<accession>A0ABR4AJF9</accession>